<dbReference type="SUPFAM" id="SSF46785">
    <property type="entry name" value="Winged helix' DNA-binding domain"/>
    <property type="match status" value="2"/>
</dbReference>
<gene>
    <name evidence="1" type="ORF">LCGC14_2456870</name>
</gene>
<dbReference type="EMBL" id="LAZR01038152">
    <property type="protein sequence ID" value="KKL20296.1"/>
    <property type="molecule type" value="Genomic_DNA"/>
</dbReference>
<proteinExistence type="predicted"/>
<dbReference type="InterPro" id="IPR036390">
    <property type="entry name" value="WH_DNA-bd_sf"/>
</dbReference>
<evidence type="ECO:0000313" key="1">
    <source>
        <dbReference type="EMBL" id="KKL20296.1"/>
    </source>
</evidence>
<comment type="caution">
    <text evidence="1">The sequence shown here is derived from an EMBL/GenBank/DDBJ whole genome shotgun (WGS) entry which is preliminary data.</text>
</comment>
<organism evidence="1">
    <name type="scientific">marine sediment metagenome</name>
    <dbReference type="NCBI Taxonomy" id="412755"/>
    <lineage>
        <taxon>unclassified sequences</taxon>
        <taxon>metagenomes</taxon>
        <taxon>ecological metagenomes</taxon>
    </lineage>
</organism>
<dbReference type="Gene3D" id="1.10.10.10">
    <property type="entry name" value="Winged helix-like DNA-binding domain superfamily/Winged helix DNA-binding domain"/>
    <property type="match status" value="2"/>
</dbReference>
<accession>A0A0F9DRM3</accession>
<dbReference type="InterPro" id="IPR036388">
    <property type="entry name" value="WH-like_DNA-bd_sf"/>
</dbReference>
<dbReference type="PANTHER" id="PTHR36216">
    <property type="entry name" value="TRANSCRIPTIONAL REGULATOR, TRMB"/>
    <property type="match status" value="1"/>
</dbReference>
<sequence>MPVDLLKPEKIVLTVVLEYLNKNRFFNMKEILPFIHARFKMSSVNINIMGIEEILKSLVEKKLLVEGSKLYKDDLLKNHKRRQIYEFINENPGTYFNKIVKNLNFSNHVVIWHLSMLLKFNFIKTELLENHEVYFEFNFDLKHSKLKYFTSKDRSKRIIEYLKINDIGITKTKISADLKIHFNTMSKYLDFLEKLNVIIKKNLSKKILYFLNEDFFEE</sequence>
<reference evidence="1" key="1">
    <citation type="journal article" date="2015" name="Nature">
        <title>Complex archaea that bridge the gap between prokaryotes and eukaryotes.</title>
        <authorList>
            <person name="Spang A."/>
            <person name="Saw J.H."/>
            <person name="Jorgensen S.L."/>
            <person name="Zaremba-Niedzwiedzka K."/>
            <person name="Martijn J."/>
            <person name="Lind A.E."/>
            <person name="van Eijk R."/>
            <person name="Schleper C."/>
            <person name="Guy L."/>
            <person name="Ettema T.J."/>
        </authorList>
    </citation>
    <scope>NUCLEOTIDE SEQUENCE</scope>
</reference>
<evidence type="ECO:0008006" key="2">
    <source>
        <dbReference type="Google" id="ProtNLM"/>
    </source>
</evidence>
<protein>
    <recommendedName>
        <fullName evidence="2">HTH arsR-type domain-containing protein</fullName>
    </recommendedName>
</protein>
<name>A0A0F9DRM3_9ZZZZ</name>
<dbReference type="AlphaFoldDB" id="A0A0F9DRM3"/>
<dbReference type="PANTHER" id="PTHR36216:SF1">
    <property type="entry name" value="HTH ARSR-TYPE DOMAIN-CONTAINING PROTEIN"/>
    <property type="match status" value="1"/>
</dbReference>